<evidence type="ECO:0000313" key="1">
    <source>
        <dbReference type="EMBL" id="MDV0443262.1"/>
    </source>
</evidence>
<keyword evidence="2" id="KW-1185">Reference proteome</keyword>
<dbReference type="Proteomes" id="UP001283212">
    <property type="component" value="Unassembled WGS sequence"/>
</dbReference>
<protein>
    <recommendedName>
        <fullName evidence="3">DUF2551 domain-containing protein</fullName>
    </recommendedName>
</protein>
<reference evidence="1 2" key="1">
    <citation type="submission" date="2023-06" db="EMBL/GenBank/DDBJ databases">
        <title>Genome sequence of Methancorpusculaceae sp. Cs1.</title>
        <authorList>
            <person name="Protasov E."/>
            <person name="Platt K."/>
            <person name="Poehlein A."/>
            <person name="Daniel R."/>
            <person name="Brune A."/>
        </authorList>
    </citation>
    <scope>NUCLEOTIDE SEQUENCE [LARGE SCALE GENOMIC DNA]</scope>
    <source>
        <strain evidence="1 2">Cs1</strain>
    </source>
</reference>
<dbReference type="RefSeq" id="WP_338095789.1">
    <property type="nucleotide sequence ID" value="NZ_JAWDKB010000002.1"/>
</dbReference>
<dbReference type="Pfam" id="PF10826">
    <property type="entry name" value="DUF2551"/>
    <property type="match status" value="1"/>
</dbReference>
<organism evidence="1 2">
    <name type="scientific">Methanorbis rubei</name>
    <dbReference type="NCBI Taxonomy" id="3028300"/>
    <lineage>
        <taxon>Archaea</taxon>
        <taxon>Methanobacteriati</taxon>
        <taxon>Methanobacteriota</taxon>
        <taxon>Stenosarchaea group</taxon>
        <taxon>Methanomicrobia</taxon>
        <taxon>Methanomicrobiales</taxon>
        <taxon>Methanocorpusculaceae</taxon>
        <taxon>Methanorbis</taxon>
    </lineage>
</organism>
<evidence type="ECO:0000313" key="2">
    <source>
        <dbReference type="Proteomes" id="UP001283212"/>
    </source>
</evidence>
<proteinExistence type="predicted"/>
<comment type="caution">
    <text evidence="1">The sequence shown here is derived from an EMBL/GenBank/DDBJ whole genome shotgun (WGS) entry which is preliminary data.</text>
</comment>
<accession>A0AAE4MG10</accession>
<dbReference type="AlphaFoldDB" id="A0AAE4MG10"/>
<sequence length="105" mass="11751">MLSRSDLRKEIETRLRKYLARDKSGIRKELLSLFIRARSLTVAQIHETLAERFSVSYHSIASMVGTIAAKLGILSTRRGPDGTVGVYEVKEQYVDVIEQAIATAV</sequence>
<evidence type="ECO:0008006" key="3">
    <source>
        <dbReference type="Google" id="ProtNLM"/>
    </source>
</evidence>
<name>A0AAE4MG10_9EURY</name>
<dbReference type="InterPro" id="IPR020501">
    <property type="entry name" value="Uncharacterised_AF1218"/>
</dbReference>
<dbReference type="EMBL" id="JAWDKB010000002">
    <property type="protein sequence ID" value="MDV0443262.1"/>
    <property type="molecule type" value="Genomic_DNA"/>
</dbReference>
<gene>
    <name evidence="1" type="ORF">McpCs1_06320</name>
</gene>